<dbReference type="Pfam" id="PF20501">
    <property type="entry name" value="MbhE"/>
    <property type="match status" value="1"/>
</dbReference>
<feature type="transmembrane region" description="Helical" evidence="10">
    <location>
        <begin position="592"/>
        <end position="614"/>
    </location>
</feature>
<evidence type="ECO:0000256" key="5">
    <source>
        <dbReference type="ARBA" id="ARBA00022692"/>
    </source>
</evidence>
<keyword evidence="16" id="KW-1185">Reference proteome</keyword>
<name>A0A5Q2QFU9_9GAMM</name>
<dbReference type="GO" id="GO:0015297">
    <property type="term" value="F:antiporter activity"/>
    <property type="evidence" value="ECO:0007669"/>
    <property type="project" value="UniProtKB-KW"/>
</dbReference>
<feature type="transmembrane region" description="Helical" evidence="10">
    <location>
        <begin position="343"/>
        <end position="366"/>
    </location>
</feature>
<evidence type="ECO:0000313" key="16">
    <source>
        <dbReference type="Proteomes" id="UP000388235"/>
    </source>
</evidence>
<evidence type="ECO:0000259" key="12">
    <source>
        <dbReference type="Pfam" id="PF00662"/>
    </source>
</evidence>
<comment type="subcellular location">
    <subcellularLocation>
        <location evidence="1">Cell membrane</location>
        <topology evidence="1">Multi-pass membrane protein</topology>
    </subcellularLocation>
    <subcellularLocation>
        <location evidence="9">Membrane</location>
        <topology evidence="9">Multi-pass membrane protein</topology>
    </subcellularLocation>
</comment>
<feature type="transmembrane region" description="Helical" evidence="10">
    <location>
        <begin position="416"/>
        <end position="441"/>
    </location>
</feature>
<evidence type="ECO:0000256" key="9">
    <source>
        <dbReference type="RuleBase" id="RU000320"/>
    </source>
</evidence>
<dbReference type="GO" id="GO:0005886">
    <property type="term" value="C:plasma membrane"/>
    <property type="evidence" value="ECO:0007669"/>
    <property type="project" value="UniProtKB-SubCell"/>
</dbReference>
<evidence type="ECO:0000256" key="6">
    <source>
        <dbReference type="ARBA" id="ARBA00022989"/>
    </source>
</evidence>
<dbReference type="KEGG" id="llp:GH975_01860"/>
<feature type="domain" description="NADH-Ubiquinone oxidoreductase (complex I) chain 5 N-terminal" evidence="12">
    <location>
        <begin position="43"/>
        <end position="86"/>
    </location>
</feature>
<evidence type="ECO:0000256" key="10">
    <source>
        <dbReference type="SAM" id="Phobius"/>
    </source>
</evidence>
<evidence type="ECO:0000259" key="13">
    <source>
        <dbReference type="Pfam" id="PF13244"/>
    </source>
</evidence>
<feature type="transmembrane region" description="Helical" evidence="10">
    <location>
        <begin position="464"/>
        <end position="486"/>
    </location>
</feature>
<feature type="transmembrane region" description="Helical" evidence="10">
    <location>
        <begin position="55"/>
        <end position="75"/>
    </location>
</feature>
<keyword evidence="6 10" id="KW-1133">Transmembrane helix</keyword>
<dbReference type="PANTHER" id="PTHR43373">
    <property type="entry name" value="NA(+)/H(+) ANTIPORTER SUBUNIT"/>
    <property type="match status" value="1"/>
</dbReference>
<dbReference type="InterPro" id="IPR046806">
    <property type="entry name" value="MrpA_C/MbhE"/>
</dbReference>
<dbReference type="Pfam" id="PF00662">
    <property type="entry name" value="Proton_antipo_N"/>
    <property type="match status" value="1"/>
</dbReference>
<dbReference type="PANTHER" id="PTHR43373:SF1">
    <property type="entry name" value="NA(+)_H(+) ANTIPORTER SUBUNIT A"/>
    <property type="match status" value="1"/>
</dbReference>
<sequence length="735" mass="79170">MPMTLLRFLPALISALLFVGFANQYSTIAAGGVIEASWPWLPTLGVELAFRLDGLSLLFALLITGIGAIILSYAADYFKTDPRRDRLQILMGLFALSMLGLVLADDAISLFLFWEGTTLTSFLLVGFDHHRDVARRNAVQALIITGLGGLALLIGLITMHQITGTWRLSEWNALGFTEHAAYPLILLAVLVGCFTKSAQFPFHYWLPNAMAAPTPVSAYLHSATMVKAGIYLMLRLNPALGGSDLWMTALISCGAITMTLGALWALRQTDLKLMMAYTTVMALGALTLLIGLGSDKALMAAIVFILVHALYKAALFLSVGMMDKQVGTRDLRKIHGMGRRMPIAWACAALGALSMAGIPPLLGFLGKELIYAATLGHSWWVSVIALAANVMMVMTALAVAWGPFTGSPSHDSAKPISVAIWWGSLLMGLLALTLGSLPSLIDTRLIAPILSAVTGREQSLHLSLWHGINGPLLMSLLTYALGFAMYRLMPRIRATLADIEARYGEMDQLYQWKLDSLHRLAAATTRQLQNGRMTFYLRVTFGVMSLTLWAALLNGALALPPTALALSWVDIIVGLLAMVGTWVVVRTESRLIAISALGIVGATVSIVFVMFGAIDVAMTQLLVDTLMVVFIAVALVRLPRVKLERITNRIAGVIAITLGAGVTLAMLAVLTVPIDLTLSNYFGQNSLTQALGRNVVNVILVDFRAMDTLGEISVVVIAALAAIAALKSKPEVKDF</sequence>
<dbReference type="Proteomes" id="UP000388235">
    <property type="component" value="Chromosome"/>
</dbReference>
<feature type="transmembrane region" description="Helical" evidence="10">
    <location>
        <begin position="565"/>
        <end position="585"/>
    </location>
</feature>
<evidence type="ECO:0000259" key="11">
    <source>
        <dbReference type="Pfam" id="PF00361"/>
    </source>
</evidence>
<feature type="domain" description="NADH:quinone oxidoreductase/Mrp antiporter transmembrane" evidence="11">
    <location>
        <begin position="104"/>
        <end position="388"/>
    </location>
</feature>
<keyword evidence="2" id="KW-0813">Transport</keyword>
<feature type="transmembrane region" description="Helical" evidence="10">
    <location>
        <begin position="535"/>
        <end position="559"/>
    </location>
</feature>
<evidence type="ECO:0000313" key="15">
    <source>
        <dbReference type="EMBL" id="QGG81251.1"/>
    </source>
</evidence>
<feature type="transmembrane region" description="Helical" evidence="10">
    <location>
        <begin position="620"/>
        <end position="638"/>
    </location>
</feature>
<feature type="transmembrane region" description="Helical" evidence="10">
    <location>
        <begin position="87"/>
        <end position="104"/>
    </location>
</feature>
<feature type="transmembrane region" description="Helical" evidence="10">
    <location>
        <begin position="110"/>
        <end position="127"/>
    </location>
</feature>
<dbReference type="Pfam" id="PF13244">
    <property type="entry name" value="MbhD"/>
    <property type="match status" value="1"/>
</dbReference>
<feature type="transmembrane region" description="Helical" evidence="10">
    <location>
        <begin position="246"/>
        <end position="266"/>
    </location>
</feature>
<dbReference type="InterPro" id="IPR050616">
    <property type="entry name" value="CPA3_Na-H_Antiporter_A"/>
</dbReference>
<feature type="transmembrane region" description="Helical" evidence="10">
    <location>
        <begin position="273"/>
        <end position="292"/>
    </location>
</feature>
<evidence type="ECO:0000256" key="4">
    <source>
        <dbReference type="ARBA" id="ARBA00022475"/>
    </source>
</evidence>
<evidence type="ECO:0000256" key="8">
    <source>
        <dbReference type="ARBA" id="ARBA00023136"/>
    </source>
</evidence>
<evidence type="ECO:0000256" key="7">
    <source>
        <dbReference type="ARBA" id="ARBA00023065"/>
    </source>
</evidence>
<dbReference type="Pfam" id="PF00361">
    <property type="entry name" value="Proton_antipo_M"/>
    <property type="match status" value="1"/>
</dbReference>
<keyword evidence="5 9" id="KW-0812">Transmembrane</keyword>
<keyword evidence="8 10" id="KW-0472">Membrane</keyword>
<evidence type="ECO:0000256" key="2">
    <source>
        <dbReference type="ARBA" id="ARBA00022448"/>
    </source>
</evidence>
<feature type="transmembrane region" description="Helical" evidence="10">
    <location>
        <begin position="139"/>
        <end position="159"/>
    </location>
</feature>
<dbReference type="InterPro" id="IPR001516">
    <property type="entry name" value="Proton_antipo_N"/>
</dbReference>
<feature type="transmembrane region" description="Helical" evidence="10">
    <location>
        <begin position="708"/>
        <end position="726"/>
    </location>
</feature>
<dbReference type="PRINTS" id="PR01434">
    <property type="entry name" value="NADHDHGNASE5"/>
</dbReference>
<evidence type="ECO:0000256" key="1">
    <source>
        <dbReference type="ARBA" id="ARBA00004651"/>
    </source>
</evidence>
<protein>
    <submittedName>
        <fullName evidence="15">DUF4040 domain-containing protein</fullName>
    </submittedName>
</protein>
<keyword evidence="4" id="KW-1003">Cell membrane</keyword>
<evidence type="ECO:0000256" key="3">
    <source>
        <dbReference type="ARBA" id="ARBA00022449"/>
    </source>
</evidence>
<feature type="domain" description="MrpA C-terminal/MbhD" evidence="13">
    <location>
        <begin position="575"/>
        <end position="640"/>
    </location>
</feature>
<organism evidence="15 16">
    <name type="scientific">Litorivicinus lipolyticus</name>
    <dbReference type="NCBI Taxonomy" id="418701"/>
    <lineage>
        <taxon>Bacteria</taxon>
        <taxon>Pseudomonadati</taxon>
        <taxon>Pseudomonadota</taxon>
        <taxon>Gammaproteobacteria</taxon>
        <taxon>Oceanospirillales</taxon>
        <taxon>Litorivicinaceae</taxon>
        <taxon>Litorivicinus</taxon>
    </lineage>
</organism>
<gene>
    <name evidence="15" type="ORF">GH975_01860</name>
</gene>
<dbReference type="GO" id="GO:0006811">
    <property type="term" value="P:monoatomic ion transport"/>
    <property type="evidence" value="ECO:0007669"/>
    <property type="project" value="UniProtKB-KW"/>
</dbReference>
<feature type="transmembrane region" description="Helical" evidence="10">
    <location>
        <begin position="650"/>
        <end position="674"/>
    </location>
</feature>
<dbReference type="EMBL" id="CP045871">
    <property type="protein sequence ID" value="QGG81251.1"/>
    <property type="molecule type" value="Genomic_DNA"/>
</dbReference>
<accession>A0A5Q2QFU9</accession>
<keyword evidence="7" id="KW-0406">Ion transport</keyword>
<feature type="transmembrane region" description="Helical" evidence="10">
    <location>
        <begin position="298"/>
        <end position="322"/>
    </location>
</feature>
<keyword evidence="3" id="KW-0050">Antiport</keyword>
<feature type="domain" description="MrpA C-terminal/MbhE" evidence="14">
    <location>
        <begin position="653"/>
        <end position="727"/>
    </location>
</feature>
<feature type="transmembrane region" description="Helical" evidence="10">
    <location>
        <begin position="378"/>
        <end position="404"/>
    </location>
</feature>
<dbReference type="InterPro" id="IPR025383">
    <property type="entry name" value="MrpA_C/MbhD"/>
</dbReference>
<reference evidence="15 16" key="1">
    <citation type="submission" date="2019-11" db="EMBL/GenBank/DDBJ databases">
        <authorList>
            <person name="Khan S.A."/>
            <person name="Jeon C.O."/>
            <person name="Chun B.H."/>
        </authorList>
    </citation>
    <scope>NUCLEOTIDE SEQUENCE [LARGE SCALE GENOMIC DNA]</scope>
    <source>
        <strain evidence="15 16">IMCC 1097</strain>
    </source>
</reference>
<dbReference type="InterPro" id="IPR001750">
    <property type="entry name" value="ND/Mrp_TM"/>
</dbReference>
<evidence type="ECO:0000259" key="14">
    <source>
        <dbReference type="Pfam" id="PF20501"/>
    </source>
</evidence>
<dbReference type="OrthoDB" id="9811798at2"/>
<dbReference type="AlphaFoldDB" id="A0A5Q2QFU9"/>
<feature type="transmembrane region" description="Helical" evidence="10">
    <location>
        <begin position="179"/>
        <end position="195"/>
    </location>
</feature>
<proteinExistence type="predicted"/>